<organism evidence="1">
    <name type="scientific">Cladocopium goreaui</name>
    <dbReference type="NCBI Taxonomy" id="2562237"/>
    <lineage>
        <taxon>Eukaryota</taxon>
        <taxon>Sar</taxon>
        <taxon>Alveolata</taxon>
        <taxon>Dinophyceae</taxon>
        <taxon>Suessiales</taxon>
        <taxon>Symbiodiniaceae</taxon>
        <taxon>Cladocopium</taxon>
    </lineage>
</organism>
<evidence type="ECO:0000313" key="3">
    <source>
        <dbReference type="Proteomes" id="UP001152797"/>
    </source>
</evidence>
<dbReference type="Proteomes" id="UP001152797">
    <property type="component" value="Unassembled WGS sequence"/>
</dbReference>
<dbReference type="OrthoDB" id="8922241at2759"/>
<comment type="caution">
    <text evidence="1">The sequence shown here is derived from an EMBL/GenBank/DDBJ whole genome shotgun (WGS) entry which is preliminary data.</text>
</comment>
<keyword evidence="3" id="KW-1185">Reference proteome</keyword>
<dbReference type="AlphaFoldDB" id="A0A9P1BRT0"/>
<proteinExistence type="predicted"/>
<sequence length="1099" mass="124429">MEVPRLLTMDNTQLRAILQRAIRIEIFDRSRPERPVPDDDMQWSLDLGVAVAAFIRSDCTWYQAGMISSRICADNSYQVAMALSWRLVRYILTDLSLLRPEKESLSILRNNMCPSLWRSRESLLFVLHHQFYIVLLLLHTHLILATLTLRSRLGGKSLELVSRPNTMNGPEFFFVTPMHDSVVFQLPMLEISKPKLNIATRNIFDYFCSSKVFGYPQHLANAKLAREEPGNTLTGIGNAAIMSAFLSNGVMLQAPPEQLEALEEQWLFFDLFLKIYTWQAEPLAYKGGIMAVIPKRLCATTAKHFRGIMLLPSVAKRLHALLRTSTVSLIERVTPAGQIGGFQHQQVGFASQALRTFCRIMQINGCSTGVLFIDLSNAFHRLVRELVCGVSAHSDIQAVLEVIENGNGTTEGLRAWLKLPGLLERIGASPLLVQLLRDVHTNTWHTIAALPGITRTRRGTRPGSPLADIVFHVLMMDIVIEINTWIERQTSYQALLKRFDVQFDTIVWSDDLAIPWCTNMADELVPAICELLRTVDRIFTRRGFDLNMDKGKTGVVLTFHGAGSPDLRRKFLLTEPSGFHCLLDHDRQTWVHASASYRHLGTQFASKLDFAEELRFRCGQAATAFGAMRKQVFCNRHIPVATRLKLFHALDHWFDYLATWPHELDDWFADGFLQWGQTHLQDLIAEFVDGEAERIADEAFYEITKDMPRCQMRDRVTFLNHGIARAESELAADVQHRPPYNAAAVARAKARKDDPDTIFTTYRQQTDWHNEVRKIKWDTLPKDAATPMTDGILAKPIFLIVHLFSGRRRPQDVHWHIAKLAAERGIEVAVLSMDTAVSPYYGDLTASSVSWQQLAHLYEQGFIAATVCGAPCETFSAARHVPPPDDLPDKEKLRWPRPLRTFARLFGLDGLRPKELRQCRQGSAFMFQAFMACTWHLVLGGLFLSEHPAPPDDTDKASVWTSAYIQLLKNHPDIALRIFDQWRWGASVRKPTGLLSLRLPHLARAMFACADKGAKYPHEVAIGKDKHDKTAVCKEYPPLFAAGMAKAIVDQLCTDKRQFAGHRFVSLDLAALRTWVCEALEASSQMFEHSTHLPDYQGV</sequence>
<accession>A0A9P1BRT0</accession>
<reference evidence="2 3" key="2">
    <citation type="submission" date="2024-05" db="EMBL/GenBank/DDBJ databases">
        <authorList>
            <person name="Chen Y."/>
            <person name="Shah S."/>
            <person name="Dougan E. K."/>
            <person name="Thang M."/>
            <person name="Chan C."/>
        </authorList>
    </citation>
    <scope>NUCLEOTIDE SEQUENCE [LARGE SCALE GENOMIC DNA]</scope>
</reference>
<reference evidence="1" key="1">
    <citation type="submission" date="2022-10" db="EMBL/GenBank/DDBJ databases">
        <authorList>
            <person name="Chen Y."/>
            <person name="Dougan E. K."/>
            <person name="Chan C."/>
            <person name="Rhodes N."/>
            <person name="Thang M."/>
        </authorList>
    </citation>
    <scope>NUCLEOTIDE SEQUENCE</scope>
</reference>
<dbReference type="EMBL" id="CAMXCT030000387">
    <property type="protein sequence ID" value="CAL4765402.1"/>
    <property type="molecule type" value="Genomic_DNA"/>
</dbReference>
<evidence type="ECO:0000313" key="1">
    <source>
        <dbReference type="EMBL" id="CAI3978090.1"/>
    </source>
</evidence>
<name>A0A9P1BRT0_9DINO</name>
<dbReference type="EMBL" id="CAMXCT010000387">
    <property type="protein sequence ID" value="CAI3978090.1"/>
    <property type="molecule type" value="Genomic_DNA"/>
</dbReference>
<protein>
    <submittedName>
        <fullName evidence="2">C2H2-type domain-containing protein</fullName>
    </submittedName>
</protein>
<gene>
    <name evidence="1" type="ORF">C1SCF055_LOCUS6172</name>
</gene>
<evidence type="ECO:0000313" key="2">
    <source>
        <dbReference type="EMBL" id="CAL4765402.1"/>
    </source>
</evidence>
<dbReference type="EMBL" id="CAMXCT020000387">
    <property type="protein sequence ID" value="CAL1131465.1"/>
    <property type="molecule type" value="Genomic_DNA"/>
</dbReference>